<reference evidence="1 2" key="1">
    <citation type="journal article" date="2020" name="Int. J. Syst. Evol. Microbiol.">
        <title>Sulfuracidifex tepidarius gen. nov., sp. nov. and transfer of Sulfolobus metallicus Huber and Stetter 1992 to the genus Sulfuracidifex as Sulfuracidifex metallicus comb. nov.</title>
        <authorList>
            <person name="Itoh T."/>
            <person name="Miura T."/>
            <person name="Sakai H.D."/>
            <person name="Kato S."/>
            <person name="Ohkuma M."/>
            <person name="Takashina T."/>
        </authorList>
    </citation>
    <scope>NUCLEOTIDE SEQUENCE [LARGE SCALE GENOMIC DNA]</scope>
    <source>
        <strain evidence="1 2">IC-006</strain>
    </source>
</reference>
<dbReference type="Proteomes" id="UP000322983">
    <property type="component" value="Chromosome"/>
</dbReference>
<organism evidence="1 2">
    <name type="scientific">Sulfuracidifex tepidarius</name>
    <dbReference type="NCBI Taxonomy" id="1294262"/>
    <lineage>
        <taxon>Archaea</taxon>
        <taxon>Thermoproteota</taxon>
        <taxon>Thermoprotei</taxon>
        <taxon>Sulfolobales</taxon>
        <taxon>Sulfolobaceae</taxon>
        <taxon>Sulfuracidifex</taxon>
    </lineage>
</organism>
<gene>
    <name evidence="1" type="ORF">IC006_1010</name>
</gene>
<accession>A0A510DUI9</accession>
<name>A0A510DUI9_9CREN</name>
<sequence length="53" mass="6017">MKSDDKWRRFALAHFSLGVNQSGLVHPMETTFLKVTMPTLVRRESVTIAVLSN</sequence>
<evidence type="ECO:0000313" key="2">
    <source>
        <dbReference type="Proteomes" id="UP000322983"/>
    </source>
</evidence>
<dbReference type="KEGG" id="step:IC006_1010"/>
<proteinExistence type="predicted"/>
<evidence type="ECO:0000313" key="1">
    <source>
        <dbReference type="EMBL" id="BBG23720.1"/>
    </source>
</evidence>
<protein>
    <submittedName>
        <fullName evidence="1">Uncharacterized protein</fullName>
    </submittedName>
</protein>
<dbReference type="EMBL" id="AP018929">
    <property type="protein sequence ID" value="BBG23720.1"/>
    <property type="molecule type" value="Genomic_DNA"/>
</dbReference>
<dbReference type="AlphaFoldDB" id="A0A510DUI9"/>
<keyword evidence="2" id="KW-1185">Reference proteome</keyword>